<evidence type="ECO:0000256" key="2">
    <source>
        <dbReference type="ARBA" id="ARBA00023054"/>
    </source>
</evidence>
<reference evidence="6" key="4">
    <citation type="submission" date="2025-05" db="UniProtKB">
        <authorList>
            <consortium name="EnsemblFungi"/>
        </authorList>
    </citation>
    <scope>IDENTIFICATION</scope>
    <source>
        <strain evidence="6">isolate 1-1 / race 1 (BBBD)</strain>
    </source>
</reference>
<dbReference type="EMBL" id="ADAS02000019">
    <property type="protein sequence ID" value="OAV96481.1"/>
    <property type="molecule type" value="Genomic_DNA"/>
</dbReference>
<accession>A0A180GVC8</accession>
<feature type="region of interest" description="Disordered" evidence="4">
    <location>
        <begin position="1"/>
        <end position="67"/>
    </location>
</feature>
<dbReference type="STRING" id="630390.A0A180GVC8"/>
<dbReference type="VEuPathDB" id="FungiDB:PTTG_11773"/>
<feature type="compositionally biased region" description="Low complexity" evidence="4">
    <location>
        <begin position="40"/>
        <end position="55"/>
    </location>
</feature>
<evidence type="ECO:0000313" key="7">
    <source>
        <dbReference type="Proteomes" id="UP000005240"/>
    </source>
</evidence>
<dbReference type="Proteomes" id="UP000005240">
    <property type="component" value="Unassembled WGS sequence"/>
</dbReference>
<gene>
    <name evidence="5" type="ORF">PTTG_11773</name>
</gene>
<protein>
    <recommendedName>
        <fullName evidence="8">Afadin and alpha-actinin-binding-domain-containing protein</fullName>
    </recommendedName>
</protein>
<feature type="compositionally biased region" description="Basic and acidic residues" evidence="4">
    <location>
        <begin position="638"/>
        <end position="652"/>
    </location>
</feature>
<dbReference type="EnsemblFungi" id="PTTG_11773-t43_1">
    <property type="protein sequence ID" value="PTTG_11773-t43_1-p1"/>
    <property type="gene ID" value="PTTG_11773"/>
</dbReference>
<evidence type="ECO:0000256" key="3">
    <source>
        <dbReference type="SAM" id="Coils"/>
    </source>
</evidence>
<keyword evidence="2 3" id="KW-0175">Coiled coil</keyword>
<keyword evidence="7" id="KW-1185">Reference proteome</keyword>
<feature type="compositionally biased region" description="Low complexity" evidence="4">
    <location>
        <begin position="484"/>
        <end position="495"/>
    </location>
</feature>
<evidence type="ECO:0000313" key="5">
    <source>
        <dbReference type="EMBL" id="OAV96481.1"/>
    </source>
</evidence>
<evidence type="ECO:0000313" key="6">
    <source>
        <dbReference type="EnsemblFungi" id="PTTG_11773-t43_1-p1"/>
    </source>
</evidence>
<feature type="compositionally biased region" description="Basic and acidic residues" evidence="4">
    <location>
        <begin position="58"/>
        <end position="67"/>
    </location>
</feature>
<organism evidence="5">
    <name type="scientific">Puccinia triticina (isolate 1-1 / race 1 (BBBD))</name>
    <name type="common">Brown leaf rust fungus</name>
    <dbReference type="NCBI Taxonomy" id="630390"/>
    <lineage>
        <taxon>Eukaryota</taxon>
        <taxon>Fungi</taxon>
        <taxon>Dikarya</taxon>
        <taxon>Basidiomycota</taxon>
        <taxon>Pucciniomycotina</taxon>
        <taxon>Pucciniomycetes</taxon>
        <taxon>Pucciniales</taxon>
        <taxon>Pucciniaceae</taxon>
        <taxon>Puccinia</taxon>
    </lineage>
</organism>
<feature type="coiled-coil region" evidence="3">
    <location>
        <begin position="134"/>
        <end position="221"/>
    </location>
</feature>
<feature type="compositionally biased region" description="Basic residues" evidence="4">
    <location>
        <begin position="653"/>
        <end position="662"/>
    </location>
</feature>
<reference evidence="5" key="2">
    <citation type="submission" date="2016-05" db="EMBL/GenBank/DDBJ databases">
        <title>Comparative analysis highlights variable genome content of wheat rusts and divergence of the mating loci.</title>
        <authorList>
            <person name="Cuomo C.A."/>
            <person name="Bakkeren G."/>
            <person name="Szabo L."/>
            <person name="Khalil H."/>
            <person name="Joly D."/>
            <person name="Goldberg J."/>
            <person name="Young S."/>
            <person name="Zeng Q."/>
            <person name="Fellers J."/>
        </authorList>
    </citation>
    <scope>NUCLEOTIDE SEQUENCE [LARGE SCALE GENOMIC DNA]</scope>
    <source>
        <strain evidence="5">1-1 BBBD Race 1</strain>
    </source>
</reference>
<dbReference type="InterPro" id="IPR021622">
    <property type="entry name" value="Afadin/alpha-actinin-bd"/>
</dbReference>
<name>A0A180GVC8_PUCT1</name>
<reference evidence="6 7" key="3">
    <citation type="journal article" date="2017" name="G3 (Bethesda)">
        <title>Comparative analysis highlights variable genome content of wheat rusts and divergence of the mating loci.</title>
        <authorList>
            <person name="Cuomo C.A."/>
            <person name="Bakkeren G."/>
            <person name="Khalil H.B."/>
            <person name="Panwar V."/>
            <person name="Joly D."/>
            <person name="Linning R."/>
            <person name="Sakthikumar S."/>
            <person name="Song X."/>
            <person name="Adiconis X."/>
            <person name="Fan L."/>
            <person name="Goldberg J.M."/>
            <person name="Levin J.Z."/>
            <person name="Young S."/>
            <person name="Zeng Q."/>
            <person name="Anikster Y."/>
            <person name="Bruce M."/>
            <person name="Wang M."/>
            <person name="Yin C."/>
            <person name="McCallum B."/>
            <person name="Szabo L.J."/>
            <person name="Hulbert S."/>
            <person name="Chen X."/>
            <person name="Fellers J.P."/>
        </authorList>
    </citation>
    <scope>NUCLEOTIDE SEQUENCE</scope>
    <source>
        <strain evidence="7">Isolate 1-1 / race 1 (BBBD)</strain>
        <strain evidence="6">isolate 1-1 / race 1 (BBBD)</strain>
    </source>
</reference>
<proteinExistence type="inferred from homology"/>
<feature type="region of interest" description="Disordered" evidence="4">
    <location>
        <begin position="585"/>
        <end position="662"/>
    </location>
</feature>
<reference evidence="5" key="1">
    <citation type="submission" date="2009-11" db="EMBL/GenBank/DDBJ databases">
        <authorList>
            <consortium name="The Broad Institute Genome Sequencing Platform"/>
            <person name="Ward D."/>
            <person name="Feldgarden M."/>
            <person name="Earl A."/>
            <person name="Young S.K."/>
            <person name="Zeng Q."/>
            <person name="Koehrsen M."/>
            <person name="Alvarado L."/>
            <person name="Berlin A."/>
            <person name="Bochicchio J."/>
            <person name="Borenstein D."/>
            <person name="Chapman S.B."/>
            <person name="Chen Z."/>
            <person name="Engels R."/>
            <person name="Freedman E."/>
            <person name="Gellesch M."/>
            <person name="Goldberg J."/>
            <person name="Griggs A."/>
            <person name="Gujja S."/>
            <person name="Heilman E."/>
            <person name="Heiman D."/>
            <person name="Hepburn T."/>
            <person name="Howarth C."/>
            <person name="Jen D."/>
            <person name="Larson L."/>
            <person name="Lewis B."/>
            <person name="Mehta T."/>
            <person name="Park D."/>
            <person name="Pearson M."/>
            <person name="Roberts A."/>
            <person name="Saif S."/>
            <person name="Shea T."/>
            <person name="Shenoy N."/>
            <person name="Sisk P."/>
            <person name="Stolte C."/>
            <person name="Sykes S."/>
            <person name="Thomson T."/>
            <person name="Walk T."/>
            <person name="White J."/>
            <person name="Yandava C."/>
            <person name="Izard J."/>
            <person name="Baranova O.V."/>
            <person name="Blanton J.M."/>
            <person name="Tanner A.C."/>
            <person name="Dewhirst F.E."/>
            <person name="Haas B."/>
            <person name="Nusbaum C."/>
            <person name="Birren B."/>
        </authorList>
    </citation>
    <scope>NUCLEOTIDE SEQUENCE [LARGE SCALE GENOMIC DNA]</scope>
    <source>
        <strain evidence="5">1-1 BBBD Race 1</strain>
    </source>
</reference>
<feature type="compositionally biased region" description="Low complexity" evidence="4">
    <location>
        <begin position="619"/>
        <end position="637"/>
    </location>
</feature>
<feature type="region of interest" description="Disordered" evidence="4">
    <location>
        <begin position="477"/>
        <end position="514"/>
    </location>
</feature>
<feature type="coiled-coil region" evidence="3">
    <location>
        <begin position="352"/>
        <end position="401"/>
    </location>
</feature>
<dbReference type="OrthoDB" id="312015at2759"/>
<feature type="compositionally biased region" description="Low complexity" evidence="4">
    <location>
        <begin position="588"/>
        <end position="608"/>
    </location>
</feature>
<dbReference type="Pfam" id="PF11559">
    <property type="entry name" value="ADIP"/>
    <property type="match status" value="1"/>
</dbReference>
<sequence length="662" mass="72786">MGPGDSRPGLHAVTENYSGLSTAQQFSDQPSTQAMVPSEQQSSHPVQASSSSASHLDTAARDDTHSEELAQLSTQLISAGFLRQPLPADTLNGGSIQGQKYLIKAIWSMVASRSKEMTIREGLLAKQRELSYEHTRLEGFLERAEKDKLEAQQEATASTNRANAAQKELELEKARHRKTRDDYSKLKNAERLIKTTSVHELRKKTNELDELQRRLTKLSSSKDLPLPSSLNWTSSAPLATRVDTTGGGRVGLLEFDLKSSRDQNKQLQIDNSRLREYLGLYEQQLIDLISEIANPNDPGGSNFEIDDEDPLDEDNRFISAPSSNVPLPKIYKRLSIVTYKLRERVLEVMKLVEELQSKLTETSSLAEQERIKSKKELEKMRTNLEKEVEMLKLSLKEAEATIEGWAHTGLAGGVARANGMEDVTLENSFEIAQPKIPMRFEALSEERKKLAQEAIELSKQRAEIEMRKLNEEREKILKELDMNPTPKQSTSTSKTAGSQAADPSRPSNEKGNETLESLVVCTKSKSSTAKVLPMRTGKARSSISKGIGTVHRVKQHVPTSVASLSKPSSSRSRTAVLKSLLSITGEDAGTSGSSTTATAATGSSATTSKPALPIRTLNPSTSTAAQVPSTTTSSSSRSRTDSTVQRKFDLGKPHSRITRPPR</sequence>
<comment type="similarity">
    <text evidence="1">Belongs to the ADIP family.</text>
</comment>
<dbReference type="AlphaFoldDB" id="A0A180GVC8"/>
<evidence type="ECO:0000256" key="1">
    <source>
        <dbReference type="ARBA" id="ARBA00009291"/>
    </source>
</evidence>
<evidence type="ECO:0008006" key="8">
    <source>
        <dbReference type="Google" id="ProtNLM"/>
    </source>
</evidence>
<feature type="compositionally biased region" description="Polar residues" evidence="4">
    <location>
        <begin position="15"/>
        <end position="39"/>
    </location>
</feature>
<evidence type="ECO:0000256" key="4">
    <source>
        <dbReference type="SAM" id="MobiDB-lite"/>
    </source>
</evidence>